<dbReference type="EMBL" id="CM003101">
    <property type="protein sequence ID" value="KUI69032.1"/>
    <property type="molecule type" value="Genomic_DNA"/>
</dbReference>
<reference evidence="3" key="1">
    <citation type="submission" date="2014-12" db="EMBL/GenBank/DDBJ databases">
        <title>Genome Sequence of Valsa Canker Pathogens Uncovers a Specific Adaption of Colonization on Woody Bark.</title>
        <authorList>
            <person name="Yin Z."/>
            <person name="Liu H."/>
            <person name="Gao X."/>
            <person name="Li Z."/>
            <person name="Song N."/>
            <person name="Ke X."/>
            <person name="Dai Q."/>
            <person name="Wu Y."/>
            <person name="Sun Y."/>
            <person name="Xu J.-R."/>
            <person name="Kang Z.K."/>
            <person name="Wang L."/>
            <person name="Huang L."/>
        </authorList>
    </citation>
    <scope>NUCLEOTIDE SEQUENCE [LARGE SCALE GENOMIC DNA]</scope>
    <source>
        <strain evidence="3">03-8</strain>
    </source>
</reference>
<keyword evidence="1" id="KW-1133">Transmembrane helix</keyword>
<accession>A0A194VYE4</accession>
<dbReference type="SMR" id="A0A194VYE4"/>
<keyword evidence="1" id="KW-0472">Membrane</keyword>
<gene>
    <name evidence="3" type="ORF">VM1G_04679</name>
</gene>
<dbReference type="PANTHER" id="PTHR48079:SF6">
    <property type="entry name" value="NAD(P)-BINDING DOMAIN-CONTAINING PROTEIN-RELATED"/>
    <property type="match status" value="1"/>
</dbReference>
<dbReference type="GO" id="GO:0016616">
    <property type="term" value="F:oxidoreductase activity, acting on the CH-OH group of donors, NAD or NADP as acceptor"/>
    <property type="evidence" value="ECO:0007669"/>
    <property type="project" value="InterPro"/>
</dbReference>
<dbReference type="GO" id="GO:0006694">
    <property type="term" value="P:steroid biosynthetic process"/>
    <property type="evidence" value="ECO:0007669"/>
    <property type="project" value="InterPro"/>
</dbReference>
<evidence type="ECO:0000259" key="2">
    <source>
        <dbReference type="Pfam" id="PF01073"/>
    </source>
</evidence>
<dbReference type="InterPro" id="IPR002225">
    <property type="entry name" value="3Beta_OHSteriod_DH/Estase"/>
</dbReference>
<dbReference type="SUPFAM" id="SSF51735">
    <property type="entry name" value="NAD(P)-binding Rossmann-fold domains"/>
    <property type="match status" value="1"/>
</dbReference>
<feature type="transmembrane region" description="Helical" evidence="1">
    <location>
        <begin position="314"/>
        <end position="335"/>
    </location>
</feature>
<evidence type="ECO:0000256" key="1">
    <source>
        <dbReference type="SAM" id="Phobius"/>
    </source>
</evidence>
<feature type="domain" description="3-beta hydroxysteroid dehydrogenase/isomerase" evidence="2">
    <location>
        <begin position="25"/>
        <end position="274"/>
    </location>
</feature>
<dbReference type="GO" id="GO:0005737">
    <property type="term" value="C:cytoplasm"/>
    <property type="evidence" value="ECO:0007669"/>
    <property type="project" value="TreeGrafter"/>
</dbReference>
<name>A0A194VYE4_CYTMA</name>
<keyword evidence="4" id="KW-1185">Reference proteome</keyword>
<sequence>MQVMEPIAKANSPSPSSFPVLGTVLVTGGCGFLGYHLVSRLLFDPDCCEHVYIIDRDISHNTHTHVKATYIKASITEEKDLSTVLDRVNPAVIFHTASPNATYGRRGDFYHTNVEGTRTVLALARERSHVKALVYTSSLDVYATRHHHNLKETAPIWKGRRPWPWEGITEYDWTKALAHRLVLQANADDGLKTAVIIPSHIYGLRDSQALSLMFDLFEDPGRPVFQVGKGDNMASFVEVGNCAEAHILAAKALLSGVEGVPGQAFNVSDGEDIPLWWHTRLVCAAIRGIDLNSASESRKPSDIDKMKVRYIPAWVMWLIVRIIWWVLLVCTVGYVQPPPALSWNGASWCTEDHTLNIGKARSVLGYTPEGSRGRHESVVRQAVEWEWERRRAFKDCGKMKMKMR</sequence>
<organism evidence="3 4">
    <name type="scientific">Cytospora mali</name>
    <name type="common">Apple Valsa canker fungus</name>
    <name type="synonym">Valsa mali</name>
    <dbReference type="NCBI Taxonomy" id="578113"/>
    <lineage>
        <taxon>Eukaryota</taxon>
        <taxon>Fungi</taxon>
        <taxon>Dikarya</taxon>
        <taxon>Ascomycota</taxon>
        <taxon>Pezizomycotina</taxon>
        <taxon>Sordariomycetes</taxon>
        <taxon>Sordariomycetidae</taxon>
        <taxon>Diaporthales</taxon>
        <taxon>Cytosporaceae</taxon>
        <taxon>Cytospora</taxon>
    </lineage>
</organism>
<protein>
    <submittedName>
        <fullName evidence="3">Sterol-4-alpha-carboxylate 3-dehydrogenase, decarboxylating</fullName>
    </submittedName>
</protein>
<dbReference type="AlphaFoldDB" id="A0A194VYE4"/>
<evidence type="ECO:0000313" key="3">
    <source>
        <dbReference type="EMBL" id="KUI69032.1"/>
    </source>
</evidence>
<keyword evidence="1" id="KW-0812">Transmembrane</keyword>
<dbReference type="Proteomes" id="UP000078559">
    <property type="component" value="Chromosome 4"/>
</dbReference>
<dbReference type="Pfam" id="PF01073">
    <property type="entry name" value="3Beta_HSD"/>
    <property type="match status" value="1"/>
</dbReference>
<dbReference type="PANTHER" id="PTHR48079">
    <property type="entry name" value="PROTEIN YEEZ"/>
    <property type="match status" value="1"/>
</dbReference>
<proteinExistence type="predicted"/>
<evidence type="ECO:0000313" key="4">
    <source>
        <dbReference type="Proteomes" id="UP000078559"/>
    </source>
</evidence>
<dbReference type="InterPro" id="IPR051783">
    <property type="entry name" value="NAD(P)-dependent_oxidoreduct"/>
</dbReference>
<dbReference type="InterPro" id="IPR036291">
    <property type="entry name" value="NAD(P)-bd_dom_sf"/>
</dbReference>
<dbReference type="OrthoDB" id="10058185at2759"/>
<dbReference type="GO" id="GO:0004029">
    <property type="term" value="F:aldehyde dehydrogenase (NAD+) activity"/>
    <property type="evidence" value="ECO:0007669"/>
    <property type="project" value="TreeGrafter"/>
</dbReference>
<dbReference type="Gene3D" id="3.40.50.720">
    <property type="entry name" value="NAD(P)-binding Rossmann-like Domain"/>
    <property type="match status" value="1"/>
</dbReference>